<dbReference type="Pfam" id="PF00326">
    <property type="entry name" value="Peptidase_S9"/>
    <property type="match status" value="1"/>
</dbReference>
<dbReference type="AlphaFoldDB" id="A0A1V5SJF5"/>
<dbReference type="EC" id="3.4.14.12" evidence="3"/>
<evidence type="ECO:0000313" key="3">
    <source>
        <dbReference type="EMBL" id="OQA54638.1"/>
    </source>
</evidence>
<gene>
    <name evidence="3" type="primary">ptpA_2</name>
    <name evidence="3" type="ORF">BWY41_01973</name>
</gene>
<comment type="caution">
    <text evidence="3">The sequence shown here is derived from an EMBL/GenBank/DDBJ whole genome shotgun (WGS) entry which is preliminary data.</text>
</comment>
<dbReference type="GO" id="GO:0004252">
    <property type="term" value="F:serine-type endopeptidase activity"/>
    <property type="evidence" value="ECO:0007669"/>
    <property type="project" value="TreeGrafter"/>
</dbReference>
<dbReference type="InterPro" id="IPR029058">
    <property type="entry name" value="AB_hydrolase_fold"/>
</dbReference>
<dbReference type="SUPFAM" id="SSF82171">
    <property type="entry name" value="DPP6 N-terminal domain-like"/>
    <property type="match status" value="1"/>
</dbReference>
<reference evidence="3" key="1">
    <citation type="submission" date="2017-02" db="EMBL/GenBank/DDBJ databases">
        <title>Delving into the versatile metabolic prowess of the omnipresent phylum Bacteroidetes.</title>
        <authorList>
            <person name="Nobu M.K."/>
            <person name="Mei R."/>
            <person name="Narihiro T."/>
            <person name="Kuroda K."/>
            <person name="Liu W.-T."/>
        </authorList>
    </citation>
    <scope>NUCLEOTIDE SEQUENCE</scope>
    <source>
        <strain evidence="3">ADurb.Bin276</strain>
    </source>
</reference>
<proteinExistence type="predicted"/>
<name>A0A1V5SJF5_9BACT</name>
<protein>
    <submittedName>
        <fullName evidence="3">Prolyl tripeptidyl peptidase</fullName>
        <ecNumber evidence="3">3.4.14.12</ecNumber>
    </submittedName>
</protein>
<dbReference type="InterPro" id="IPR001375">
    <property type="entry name" value="Peptidase_S9_cat"/>
</dbReference>
<keyword evidence="1 3" id="KW-0378">Hydrolase</keyword>
<dbReference type="PANTHER" id="PTHR42776">
    <property type="entry name" value="SERINE PEPTIDASE S9 FAMILY MEMBER"/>
    <property type="match status" value="1"/>
</dbReference>
<accession>A0A1V5SJF5</accession>
<dbReference type="EMBL" id="MWBQ01000203">
    <property type="protein sequence ID" value="OQA54638.1"/>
    <property type="molecule type" value="Genomic_DNA"/>
</dbReference>
<dbReference type="PANTHER" id="PTHR42776:SF27">
    <property type="entry name" value="DIPEPTIDYL PEPTIDASE FAMILY MEMBER 6"/>
    <property type="match status" value="1"/>
</dbReference>
<evidence type="ECO:0000256" key="1">
    <source>
        <dbReference type="ARBA" id="ARBA00022801"/>
    </source>
</evidence>
<dbReference type="Gene3D" id="3.40.50.1820">
    <property type="entry name" value="alpha/beta hydrolase"/>
    <property type="match status" value="1"/>
</dbReference>
<organism evidence="3">
    <name type="scientific">Candidatus Atribacter allofermentans</name>
    <dbReference type="NCBI Taxonomy" id="1852833"/>
    <lineage>
        <taxon>Bacteria</taxon>
        <taxon>Pseudomonadati</taxon>
        <taxon>Atribacterota</taxon>
        <taxon>Atribacteria</taxon>
        <taxon>Atribacterales</taxon>
        <taxon>Atribacteraceae</taxon>
        <taxon>Atribacter</taxon>
    </lineage>
</organism>
<dbReference type="GO" id="GO:0006508">
    <property type="term" value="P:proteolysis"/>
    <property type="evidence" value="ECO:0007669"/>
    <property type="project" value="InterPro"/>
</dbReference>
<dbReference type="SUPFAM" id="SSF53474">
    <property type="entry name" value="alpha/beta-Hydrolases"/>
    <property type="match status" value="1"/>
</dbReference>
<feature type="domain" description="Peptidase S9 prolyl oligopeptidase catalytic" evidence="2">
    <location>
        <begin position="421"/>
        <end position="634"/>
    </location>
</feature>
<evidence type="ECO:0000259" key="2">
    <source>
        <dbReference type="Pfam" id="PF00326"/>
    </source>
</evidence>
<dbReference type="Proteomes" id="UP000485569">
    <property type="component" value="Unassembled WGS sequence"/>
</dbReference>
<dbReference type="InterPro" id="IPR011042">
    <property type="entry name" value="6-blade_b-propeller_TolB-like"/>
</dbReference>
<sequence>MNRNTLNCLLLVFIFISLISFGNLAIAYSEEIPLIPLRDFFRNPEKAGYSLSPDGEYFAFLAPWENRLNIFIQKFSETEAKRITSVTDRDLVGYFWASNERIVYARDQAGEENFHLFAVNIDGSNPVDLTPFEGVRAGVIDDLRDNDQDMIISLNKRDPRFYDAYRINIETGELKLIGENPGNIIGWLTDHEGLLRLAITSDGVNTSILYRDNESQSFQTILTTDFKETLTPVSFTYDNQCLYAFSNLGRDKAALVVFDPKTQKELELIYENSDVDVSGLLISDKRKKLIAVTYLTDKLRYHFFDEEVESIFQDLTKKIPGYELALSSVNQDENRFIIRTYSDKSLGSYFLYDVETSNLQKIADISPWIDEKYMADMEPISYNSQDGLTIHGYLTLPKGVEPKNLPVVINPHGGPWYRDSWGYNAEVQFLANRGYAVLQMNFRGSTGYGRTFWEAGFKQWGRKMQDDITDGVQWLIDQGIADLKRIGIYGGSYGGYATLAGITLTPDLYAAAVDYVGISNIFTFLEAIPPYWEPLRQQFYEMIGDPSKDKELLESVSPLFLVNQIKTPLFIAQGANDPRVKKSESDQIVAALEKRGIKVQYMVKENEGHGFANEENRFDFYRAMEEFLSEHLGGKVEP</sequence>
<dbReference type="Gene3D" id="2.120.10.30">
    <property type="entry name" value="TolB, C-terminal domain"/>
    <property type="match status" value="1"/>
</dbReference>